<evidence type="ECO:0000256" key="2">
    <source>
        <dbReference type="ARBA" id="ARBA00022692"/>
    </source>
</evidence>
<dbReference type="InterPro" id="IPR052337">
    <property type="entry name" value="SAT4-like"/>
</dbReference>
<dbReference type="PANTHER" id="PTHR33048">
    <property type="entry name" value="PTH11-LIKE INTEGRAL MEMBRANE PROTEIN (AFU_ORTHOLOGUE AFUA_5G11245)"/>
    <property type="match status" value="1"/>
</dbReference>
<proteinExistence type="inferred from homology"/>
<dbReference type="GO" id="GO:0016020">
    <property type="term" value="C:membrane"/>
    <property type="evidence" value="ECO:0007669"/>
    <property type="project" value="UniProtKB-SubCell"/>
</dbReference>
<dbReference type="HOGENOM" id="CLU_1027019_0_0_1"/>
<comment type="similarity">
    <text evidence="5">Belongs to the SAT4 family.</text>
</comment>
<keyword evidence="3" id="KW-1133">Transmembrane helix</keyword>
<feature type="domain" description="Rhodopsin" evidence="7">
    <location>
        <begin position="102"/>
        <end position="153"/>
    </location>
</feature>
<evidence type="ECO:0000313" key="9">
    <source>
        <dbReference type="Proteomes" id="UP000007129"/>
    </source>
</evidence>
<dbReference type="Proteomes" id="UP000007129">
    <property type="component" value="Unassembled WGS sequence"/>
</dbReference>
<feature type="region of interest" description="Disordered" evidence="6">
    <location>
        <begin position="163"/>
        <end position="204"/>
    </location>
</feature>
<dbReference type="Pfam" id="PF20684">
    <property type="entry name" value="Fung_rhodopsin"/>
    <property type="match status" value="1"/>
</dbReference>
<evidence type="ECO:0000256" key="3">
    <source>
        <dbReference type="ARBA" id="ARBA00022989"/>
    </source>
</evidence>
<comment type="caution">
    <text evidence="8">The sequence shown here is derived from an EMBL/GenBank/DDBJ whole genome shotgun (WGS) entry which is preliminary data.</text>
</comment>
<organism evidence="8 9">
    <name type="scientific">Macrophomina phaseolina (strain MS6)</name>
    <name type="common">Charcoal rot fungus</name>
    <dbReference type="NCBI Taxonomy" id="1126212"/>
    <lineage>
        <taxon>Eukaryota</taxon>
        <taxon>Fungi</taxon>
        <taxon>Dikarya</taxon>
        <taxon>Ascomycota</taxon>
        <taxon>Pezizomycotina</taxon>
        <taxon>Dothideomycetes</taxon>
        <taxon>Dothideomycetes incertae sedis</taxon>
        <taxon>Botryosphaeriales</taxon>
        <taxon>Botryosphaeriaceae</taxon>
        <taxon>Macrophomina</taxon>
    </lineage>
</organism>
<protein>
    <submittedName>
        <fullName evidence="8">Integral membrane protein</fullName>
    </submittedName>
</protein>
<keyword evidence="2" id="KW-0812">Transmembrane</keyword>
<evidence type="ECO:0000313" key="8">
    <source>
        <dbReference type="EMBL" id="EKG11096.1"/>
    </source>
</evidence>
<dbReference type="PANTHER" id="PTHR33048:SF47">
    <property type="entry name" value="INTEGRAL MEMBRANE PROTEIN-RELATED"/>
    <property type="match status" value="1"/>
</dbReference>
<evidence type="ECO:0000256" key="1">
    <source>
        <dbReference type="ARBA" id="ARBA00004141"/>
    </source>
</evidence>
<keyword evidence="4" id="KW-0472">Membrane</keyword>
<gene>
    <name evidence="8" type="ORF">MPH_11839</name>
</gene>
<evidence type="ECO:0000259" key="7">
    <source>
        <dbReference type="Pfam" id="PF20684"/>
    </source>
</evidence>
<accession>K2QML4</accession>
<dbReference type="VEuPathDB" id="FungiDB:MPH_11839"/>
<dbReference type="InParanoid" id="K2QML4"/>
<evidence type="ECO:0000256" key="4">
    <source>
        <dbReference type="ARBA" id="ARBA00023136"/>
    </source>
</evidence>
<dbReference type="OrthoDB" id="444631at2759"/>
<feature type="region of interest" description="Disordered" evidence="6">
    <location>
        <begin position="230"/>
        <end position="271"/>
    </location>
</feature>
<sequence>MFFEMNMNTTSCHPAAPASSSTAPKLSTCILYNSLSRLGYYRGLSADMSKVLGVDMALRFCYRIWQALDSHPVSPYLRREKDKNSDHYNDRYRCRLHDSGGCVIAIVRLHAIKVSLESPDPNFANSQPSTWSVIEVHVCIICACLPSLRPVLVRIFPYASSFGSSNGRSGKRSQNPLTSNRKWTQTNGINRLSSNPGSLRHDSEQALGDDIELSDTKSLKGGIQVVSTSEVYSERAPSGVSRSTSTGSRDARSPVPPDHWGYTVGVQASPH</sequence>
<name>K2QML4_MACPH</name>
<dbReference type="AlphaFoldDB" id="K2QML4"/>
<dbReference type="EMBL" id="AHHD01000499">
    <property type="protein sequence ID" value="EKG11096.1"/>
    <property type="molecule type" value="Genomic_DNA"/>
</dbReference>
<evidence type="ECO:0000256" key="6">
    <source>
        <dbReference type="SAM" id="MobiDB-lite"/>
    </source>
</evidence>
<evidence type="ECO:0000256" key="5">
    <source>
        <dbReference type="ARBA" id="ARBA00038359"/>
    </source>
</evidence>
<dbReference type="InterPro" id="IPR049326">
    <property type="entry name" value="Rhodopsin_dom_fungi"/>
</dbReference>
<feature type="compositionally biased region" description="Low complexity" evidence="6">
    <location>
        <begin position="238"/>
        <end position="248"/>
    </location>
</feature>
<feature type="compositionally biased region" description="Polar residues" evidence="6">
    <location>
        <begin position="163"/>
        <end position="197"/>
    </location>
</feature>
<reference evidence="8 9" key="1">
    <citation type="journal article" date="2012" name="BMC Genomics">
        <title>Tools to kill: Genome of one of the most destructive plant pathogenic fungi Macrophomina phaseolina.</title>
        <authorList>
            <person name="Islam M.S."/>
            <person name="Haque M.S."/>
            <person name="Islam M.M."/>
            <person name="Emdad E.M."/>
            <person name="Halim A."/>
            <person name="Hossen Q.M.M."/>
            <person name="Hossain M.Z."/>
            <person name="Ahmed B."/>
            <person name="Rahim S."/>
            <person name="Rahman M.S."/>
            <person name="Alam M.M."/>
            <person name="Hou S."/>
            <person name="Wan X."/>
            <person name="Saito J.A."/>
            <person name="Alam M."/>
        </authorList>
    </citation>
    <scope>NUCLEOTIDE SEQUENCE [LARGE SCALE GENOMIC DNA]</scope>
    <source>
        <strain evidence="8 9">MS6</strain>
    </source>
</reference>
<comment type="subcellular location">
    <subcellularLocation>
        <location evidence="1">Membrane</location>
        <topology evidence="1">Multi-pass membrane protein</topology>
    </subcellularLocation>
</comment>